<gene>
    <name evidence="1" type="ORF">ACFQO9_17530</name>
</gene>
<protein>
    <recommendedName>
        <fullName evidence="3">GLPGLI family protein</fullName>
    </recommendedName>
</protein>
<dbReference type="Proteomes" id="UP001596550">
    <property type="component" value="Unassembled WGS sequence"/>
</dbReference>
<evidence type="ECO:0000313" key="2">
    <source>
        <dbReference type="Proteomes" id="UP001596550"/>
    </source>
</evidence>
<accession>A0ABW2M228</accession>
<comment type="caution">
    <text evidence="1">The sequence shown here is derived from an EMBL/GenBank/DDBJ whole genome shotgun (WGS) entry which is preliminary data.</text>
</comment>
<proteinExistence type="predicted"/>
<organism evidence="1 2">
    <name type="scientific">Chryseobacterium zhengzhouense</name>
    <dbReference type="NCBI Taxonomy" id="1636086"/>
    <lineage>
        <taxon>Bacteria</taxon>
        <taxon>Pseudomonadati</taxon>
        <taxon>Bacteroidota</taxon>
        <taxon>Flavobacteriia</taxon>
        <taxon>Flavobacteriales</taxon>
        <taxon>Weeksellaceae</taxon>
        <taxon>Chryseobacterium group</taxon>
        <taxon>Chryseobacterium</taxon>
    </lineage>
</organism>
<evidence type="ECO:0000313" key="1">
    <source>
        <dbReference type="EMBL" id="MFC7348522.1"/>
    </source>
</evidence>
<name>A0ABW2M228_9FLAO</name>
<dbReference type="RefSeq" id="WP_378182391.1">
    <property type="nucleotide sequence ID" value="NZ_JBHTCR010000010.1"/>
</dbReference>
<evidence type="ECO:0008006" key="3">
    <source>
        <dbReference type="Google" id="ProtNLM"/>
    </source>
</evidence>
<sequence>MKNILATIFCFIFSFSFSQKRKAPPPSGISYHNINKDFKPATFNNRIKNFPFNKTSKIKFLSYNLDFKKEPIYTPPPPNDSIAIRNYENRKFPVKLSDILSDKSLEGAQQQKNLNLLEIEELSNIILNECAKYTTGLININGCYFPRNAILFYDENDKIFAYFEICFECGGFKSDPKKLFEHDFICEDVYNKLEKFFNKTGIKTQYIETINETK</sequence>
<dbReference type="EMBL" id="JBHTCR010000010">
    <property type="protein sequence ID" value="MFC7348522.1"/>
    <property type="molecule type" value="Genomic_DNA"/>
</dbReference>
<keyword evidence="2" id="KW-1185">Reference proteome</keyword>
<reference evidence="2" key="1">
    <citation type="journal article" date="2019" name="Int. J. Syst. Evol. Microbiol.">
        <title>The Global Catalogue of Microorganisms (GCM) 10K type strain sequencing project: providing services to taxonomists for standard genome sequencing and annotation.</title>
        <authorList>
            <consortium name="The Broad Institute Genomics Platform"/>
            <consortium name="The Broad Institute Genome Sequencing Center for Infectious Disease"/>
            <person name="Wu L."/>
            <person name="Ma J."/>
        </authorList>
    </citation>
    <scope>NUCLEOTIDE SEQUENCE [LARGE SCALE GENOMIC DNA]</scope>
    <source>
        <strain evidence="2">CCUG 54781</strain>
    </source>
</reference>